<dbReference type="Pfam" id="PF14223">
    <property type="entry name" value="Retrotran_gag_2"/>
    <property type="match status" value="1"/>
</dbReference>
<proteinExistence type="predicted"/>
<protein>
    <submittedName>
        <fullName evidence="1">Uncharacterized protein</fullName>
    </submittedName>
</protein>
<dbReference type="Proteomes" id="UP000799437">
    <property type="component" value="Unassembled WGS sequence"/>
</dbReference>
<organism evidence="1 2">
    <name type="scientific">Pseudovirgaria hyperparasitica</name>
    <dbReference type="NCBI Taxonomy" id="470096"/>
    <lineage>
        <taxon>Eukaryota</taxon>
        <taxon>Fungi</taxon>
        <taxon>Dikarya</taxon>
        <taxon>Ascomycota</taxon>
        <taxon>Pezizomycotina</taxon>
        <taxon>Dothideomycetes</taxon>
        <taxon>Dothideomycetes incertae sedis</taxon>
        <taxon>Acrospermales</taxon>
        <taxon>Acrospermaceae</taxon>
        <taxon>Pseudovirgaria</taxon>
    </lineage>
</organism>
<feature type="non-terminal residue" evidence="1">
    <location>
        <position position="1"/>
    </location>
</feature>
<evidence type="ECO:0000313" key="1">
    <source>
        <dbReference type="EMBL" id="KAF2762390.1"/>
    </source>
</evidence>
<dbReference type="GeneID" id="54482549"/>
<reference evidence="1" key="1">
    <citation type="journal article" date="2020" name="Stud. Mycol.">
        <title>101 Dothideomycetes genomes: a test case for predicting lifestyles and emergence of pathogens.</title>
        <authorList>
            <person name="Haridas S."/>
            <person name="Albert R."/>
            <person name="Binder M."/>
            <person name="Bloem J."/>
            <person name="Labutti K."/>
            <person name="Salamov A."/>
            <person name="Andreopoulos B."/>
            <person name="Baker S."/>
            <person name="Barry K."/>
            <person name="Bills G."/>
            <person name="Bluhm B."/>
            <person name="Cannon C."/>
            <person name="Castanera R."/>
            <person name="Culley D."/>
            <person name="Daum C."/>
            <person name="Ezra D."/>
            <person name="Gonzalez J."/>
            <person name="Henrissat B."/>
            <person name="Kuo A."/>
            <person name="Liang C."/>
            <person name="Lipzen A."/>
            <person name="Lutzoni F."/>
            <person name="Magnuson J."/>
            <person name="Mondo S."/>
            <person name="Nolan M."/>
            <person name="Ohm R."/>
            <person name="Pangilinan J."/>
            <person name="Park H.-J."/>
            <person name="Ramirez L."/>
            <person name="Alfaro M."/>
            <person name="Sun H."/>
            <person name="Tritt A."/>
            <person name="Yoshinaga Y."/>
            <person name="Zwiers L.-H."/>
            <person name="Turgeon B."/>
            <person name="Goodwin S."/>
            <person name="Spatafora J."/>
            <person name="Crous P."/>
            <person name="Grigoriev I."/>
        </authorList>
    </citation>
    <scope>NUCLEOTIDE SEQUENCE</scope>
    <source>
        <strain evidence="1">CBS 121739</strain>
    </source>
</reference>
<feature type="non-terminal residue" evidence="1">
    <location>
        <position position="86"/>
    </location>
</feature>
<keyword evidence="2" id="KW-1185">Reference proteome</keyword>
<name>A0A6A6WJK7_9PEZI</name>
<dbReference type="RefSeq" id="XP_033604841.1">
    <property type="nucleotide sequence ID" value="XM_033741495.1"/>
</dbReference>
<gene>
    <name evidence="1" type="ORF">EJ05DRAFT_425160</name>
</gene>
<sequence>IAFKYAQLWPVVSGRIIRPFGAGITELHADVLDWDAKDNKAMIMLLSSIHQDLVIGLTSCDTAAAAWTYLSSRFDRDTGNSSIHLF</sequence>
<dbReference type="AlphaFoldDB" id="A0A6A6WJK7"/>
<dbReference type="OrthoDB" id="3740850at2759"/>
<evidence type="ECO:0000313" key="2">
    <source>
        <dbReference type="Proteomes" id="UP000799437"/>
    </source>
</evidence>
<accession>A0A6A6WJK7</accession>
<dbReference type="EMBL" id="ML996566">
    <property type="protein sequence ID" value="KAF2762390.1"/>
    <property type="molecule type" value="Genomic_DNA"/>
</dbReference>